<protein>
    <recommendedName>
        <fullName evidence="5">UPF0391 membrane protein RGQ30_14670</fullName>
    </recommendedName>
</protein>
<comment type="similarity">
    <text evidence="5">Belongs to the UPF0391 family.</text>
</comment>
<dbReference type="RefSeq" id="WP_130556524.1">
    <property type="nucleotide sequence ID" value="NZ_AP028947.1"/>
</dbReference>
<keyword evidence="1 5" id="KW-1003">Cell membrane</keyword>
<dbReference type="InterPro" id="IPR009760">
    <property type="entry name" value="DUF1328"/>
</dbReference>
<evidence type="ECO:0000313" key="6">
    <source>
        <dbReference type="EMBL" id="BET25966.1"/>
    </source>
</evidence>
<name>A0AA86J1S0_9BURK</name>
<gene>
    <name evidence="6" type="ORF">RGQ30_14670</name>
</gene>
<sequence length="55" mass="5922">MLHYAVVFFVIALIAALFGFGGIAAGAVEIAKILFFVFIILAAVTFVFNLVRSKT</sequence>
<dbReference type="Pfam" id="PF07043">
    <property type="entry name" value="DUF1328"/>
    <property type="match status" value="1"/>
</dbReference>
<organism evidence="6 7">
    <name type="scientific">Limnobacter thiooxidans</name>
    <dbReference type="NCBI Taxonomy" id="131080"/>
    <lineage>
        <taxon>Bacteria</taxon>
        <taxon>Pseudomonadati</taxon>
        <taxon>Pseudomonadota</taxon>
        <taxon>Betaproteobacteria</taxon>
        <taxon>Burkholderiales</taxon>
        <taxon>Burkholderiaceae</taxon>
        <taxon>Limnobacter</taxon>
    </lineage>
</organism>
<comment type="caution">
    <text evidence="5">Lacks conserved residue(s) required for the propagation of feature annotation.</text>
</comment>
<dbReference type="EMBL" id="AP028947">
    <property type="protein sequence ID" value="BET25966.1"/>
    <property type="molecule type" value="Genomic_DNA"/>
</dbReference>
<evidence type="ECO:0000256" key="3">
    <source>
        <dbReference type="ARBA" id="ARBA00022989"/>
    </source>
</evidence>
<evidence type="ECO:0000313" key="7">
    <source>
        <dbReference type="Proteomes" id="UP001329151"/>
    </source>
</evidence>
<evidence type="ECO:0000256" key="4">
    <source>
        <dbReference type="ARBA" id="ARBA00023136"/>
    </source>
</evidence>
<reference evidence="6 7" key="1">
    <citation type="submission" date="2023-10" db="EMBL/GenBank/DDBJ databases">
        <title>Complete Genome Sequence of Limnobacter thiooxidans CS-K2T, Isolated from freshwater lake sediments in Bavaria, Germany.</title>
        <authorList>
            <person name="Naruki M."/>
            <person name="Watanabe A."/>
            <person name="Warashina T."/>
            <person name="Morita T."/>
            <person name="Arakawa K."/>
        </authorList>
    </citation>
    <scope>NUCLEOTIDE SEQUENCE [LARGE SCALE GENOMIC DNA]</scope>
    <source>
        <strain evidence="6 7">CS-K2</strain>
    </source>
</reference>
<dbReference type="NCBIfam" id="NF010229">
    <property type="entry name" value="PRK13682.1-4"/>
    <property type="match status" value="1"/>
</dbReference>
<keyword evidence="3 5" id="KW-1133">Transmembrane helix</keyword>
<dbReference type="Proteomes" id="UP001329151">
    <property type="component" value="Chromosome"/>
</dbReference>
<dbReference type="NCBIfam" id="NF010226">
    <property type="entry name" value="PRK13682.1-1"/>
    <property type="match status" value="1"/>
</dbReference>
<keyword evidence="4 5" id="KW-0472">Membrane</keyword>
<feature type="transmembrane region" description="Helical" evidence="5">
    <location>
        <begin position="7"/>
        <end position="27"/>
    </location>
</feature>
<dbReference type="HAMAP" id="MF_01361">
    <property type="entry name" value="UPF0391"/>
    <property type="match status" value="1"/>
</dbReference>
<keyword evidence="7" id="KW-1185">Reference proteome</keyword>
<proteinExistence type="inferred from homology"/>
<accession>A0AA86J1S0</accession>
<evidence type="ECO:0000256" key="1">
    <source>
        <dbReference type="ARBA" id="ARBA00022475"/>
    </source>
</evidence>
<evidence type="ECO:0000256" key="2">
    <source>
        <dbReference type="ARBA" id="ARBA00022692"/>
    </source>
</evidence>
<feature type="transmembrane region" description="Helical" evidence="5">
    <location>
        <begin position="33"/>
        <end position="51"/>
    </location>
</feature>
<evidence type="ECO:0000256" key="5">
    <source>
        <dbReference type="HAMAP-Rule" id="MF_01361"/>
    </source>
</evidence>
<dbReference type="PIRSF" id="PIRSF036466">
    <property type="entry name" value="UCP036466"/>
    <property type="match status" value="1"/>
</dbReference>
<keyword evidence="2 5" id="KW-0812">Transmembrane</keyword>
<dbReference type="KEGG" id="lto:RGQ30_14670"/>
<dbReference type="AlphaFoldDB" id="A0AA86J1S0"/>
<dbReference type="GO" id="GO:0005886">
    <property type="term" value="C:plasma membrane"/>
    <property type="evidence" value="ECO:0007669"/>
    <property type="project" value="UniProtKB-UniRule"/>
</dbReference>